<evidence type="ECO:0000256" key="1">
    <source>
        <dbReference type="SAM" id="Phobius"/>
    </source>
</evidence>
<comment type="caution">
    <text evidence="2">The sequence shown here is derived from an EMBL/GenBank/DDBJ whole genome shotgun (WGS) entry which is preliminary data.</text>
</comment>
<evidence type="ECO:0000313" key="2">
    <source>
        <dbReference type="EMBL" id="MBK1832576.1"/>
    </source>
</evidence>
<feature type="transmembrane region" description="Helical" evidence="1">
    <location>
        <begin position="227"/>
        <end position="250"/>
    </location>
</feature>
<sequence length="449" mass="50114">MELNLLARWQPRWSLPKIAALAVAVIGLLLLLLAVQQAWMKVPHTPTETLDAPATFFWKIGLVLLLTLTVGLRFLGRDLLSMRLLCLIPVYLIAFPQFVTVFDAHTSGKLAWLQQQHDNITWLGGDIFLGHGKRDQGEAPVIDLEDPPHRLAAFRPPVMAPWSIGIAEIPDLIWWLGYNPAFCQFLSKGWVLGHLGSLLLLFGWLGWRRDDERAGSRLNEFHLCGSTFAAAFLLWFALACVPISASSLALKKSRQAALDDDPSLALVALDEACRWMPALAIDSGVIWQKGIFHSQLEESEAPEARLQTILAMEAEGLQQQAGVLLENLMADGPFNDPLDRELSRALLRTAIDDFNSGNMAEATRRLTIIHQRSPSCLQAIFHLQLIALQSGDLALNHRAHRDLIALYEKFQRKEKQAVISTSWLMLAQGELQHGHTLAAAEAREKSRRP</sequence>
<keyword evidence="1" id="KW-1133">Transmembrane helix</keyword>
<keyword evidence="1" id="KW-0472">Membrane</keyword>
<protein>
    <submittedName>
        <fullName evidence="2">Uncharacterized protein</fullName>
    </submittedName>
</protein>
<gene>
    <name evidence="2" type="ORF">JIN78_00770</name>
</gene>
<accession>A0A934VKY9</accession>
<reference evidence="2" key="1">
    <citation type="submission" date="2021-01" db="EMBL/GenBank/DDBJ databases">
        <title>Modified the classification status of verrucomicrobia.</title>
        <authorList>
            <person name="Feng X."/>
        </authorList>
    </citation>
    <scope>NUCLEOTIDE SEQUENCE</scope>
    <source>
        <strain evidence="2">KCTC 12986</strain>
    </source>
</reference>
<name>A0A934VKY9_9BACT</name>
<proteinExistence type="predicted"/>
<evidence type="ECO:0000313" key="3">
    <source>
        <dbReference type="Proteomes" id="UP000604083"/>
    </source>
</evidence>
<feature type="transmembrane region" description="Helical" evidence="1">
    <location>
        <begin position="56"/>
        <end position="75"/>
    </location>
</feature>
<dbReference type="RefSeq" id="WP_200390008.1">
    <property type="nucleotide sequence ID" value="NZ_JAENIO010000001.1"/>
</dbReference>
<dbReference type="AlphaFoldDB" id="A0A934VKY9"/>
<keyword evidence="3" id="KW-1185">Reference proteome</keyword>
<feature type="transmembrane region" description="Helical" evidence="1">
    <location>
        <begin position="82"/>
        <end position="102"/>
    </location>
</feature>
<feature type="transmembrane region" description="Helical" evidence="1">
    <location>
        <begin position="189"/>
        <end position="207"/>
    </location>
</feature>
<dbReference type="Proteomes" id="UP000604083">
    <property type="component" value="Unassembled WGS sequence"/>
</dbReference>
<keyword evidence="1" id="KW-0812">Transmembrane</keyword>
<organism evidence="2 3">
    <name type="scientific">Roseibacillus ishigakijimensis</name>
    <dbReference type="NCBI Taxonomy" id="454146"/>
    <lineage>
        <taxon>Bacteria</taxon>
        <taxon>Pseudomonadati</taxon>
        <taxon>Verrucomicrobiota</taxon>
        <taxon>Verrucomicrobiia</taxon>
        <taxon>Verrucomicrobiales</taxon>
        <taxon>Verrucomicrobiaceae</taxon>
        <taxon>Roseibacillus</taxon>
    </lineage>
</organism>
<dbReference type="EMBL" id="JAENIO010000001">
    <property type="protein sequence ID" value="MBK1832576.1"/>
    <property type="molecule type" value="Genomic_DNA"/>
</dbReference>